<dbReference type="Gene3D" id="3.20.20.370">
    <property type="entry name" value="Glycoside hydrolase/deacetylase"/>
    <property type="match status" value="1"/>
</dbReference>
<dbReference type="Pfam" id="PF01522">
    <property type="entry name" value="Polysacc_deac_1"/>
    <property type="match status" value="1"/>
</dbReference>
<keyword evidence="2" id="KW-0732">Signal</keyword>
<protein>
    <submittedName>
        <fullName evidence="5">Polysaccharide deacetylase</fullName>
    </submittedName>
</protein>
<proteinExistence type="predicted"/>
<feature type="transmembrane region" description="Helical" evidence="3">
    <location>
        <begin position="55"/>
        <end position="74"/>
    </location>
</feature>
<evidence type="ECO:0000313" key="5">
    <source>
        <dbReference type="EMBL" id="SHF40004.1"/>
    </source>
</evidence>
<organism evidence="5 6">
    <name type="scientific">Caloramator proteoclasticus DSM 10124</name>
    <dbReference type="NCBI Taxonomy" id="1121262"/>
    <lineage>
        <taxon>Bacteria</taxon>
        <taxon>Bacillati</taxon>
        <taxon>Bacillota</taxon>
        <taxon>Clostridia</taxon>
        <taxon>Eubacteriales</taxon>
        <taxon>Clostridiaceae</taxon>
        <taxon>Caloramator</taxon>
    </lineage>
</organism>
<dbReference type="InterPro" id="IPR051398">
    <property type="entry name" value="Polysacch_Deacetylase"/>
</dbReference>
<dbReference type="PANTHER" id="PTHR34216">
    <property type="match status" value="1"/>
</dbReference>
<name>A0A1M5BBW4_9CLOT</name>
<dbReference type="InterPro" id="IPR002509">
    <property type="entry name" value="NODB_dom"/>
</dbReference>
<sequence>MKLDMFMCIIFLAIMSSLGFVCFDILKLIIFVYLLFVGVRGLRYKLNIRIKKSKVFCTAFVLLFFMTFLTGFTYKNPKKPIPVLTYHRVNDEVYDAKVPTVSVKQFEKQMKYLKKRGYQTITEKELLDYYSGRKIKLPKKPILITFDDGWRDNYENAYPILKKYGFTATIFLATGKIGEDEYLTWDMVKEMYLNGIAFGGHTRNHINLSKVDLDTAEKEIKWSFEDIEKNLGVKPLSFCYPYGGGDLNKSIQHIVKKSGFQIAFASYNYGINMGNVNIMAVRRILMPRFNKLHKLEMFLLLW</sequence>
<feature type="transmembrane region" description="Helical" evidence="3">
    <location>
        <begin position="6"/>
        <end position="35"/>
    </location>
</feature>
<dbReference type="GO" id="GO:0016810">
    <property type="term" value="F:hydrolase activity, acting on carbon-nitrogen (but not peptide) bonds"/>
    <property type="evidence" value="ECO:0007669"/>
    <property type="project" value="InterPro"/>
</dbReference>
<keyword evidence="3" id="KW-0472">Membrane</keyword>
<dbReference type="CDD" id="cd10918">
    <property type="entry name" value="CE4_NodB_like_5s_6s"/>
    <property type="match status" value="1"/>
</dbReference>
<evidence type="ECO:0000256" key="2">
    <source>
        <dbReference type="ARBA" id="ARBA00022729"/>
    </source>
</evidence>
<dbReference type="Proteomes" id="UP000184423">
    <property type="component" value="Unassembled WGS sequence"/>
</dbReference>
<dbReference type="EMBL" id="FQVG01000068">
    <property type="protein sequence ID" value="SHF40004.1"/>
    <property type="molecule type" value="Genomic_DNA"/>
</dbReference>
<dbReference type="AlphaFoldDB" id="A0A1M5BBW4"/>
<dbReference type="SUPFAM" id="SSF88713">
    <property type="entry name" value="Glycoside hydrolase/deacetylase"/>
    <property type="match status" value="1"/>
</dbReference>
<feature type="domain" description="NodB homology" evidence="4">
    <location>
        <begin position="140"/>
        <end position="302"/>
    </location>
</feature>
<evidence type="ECO:0000259" key="4">
    <source>
        <dbReference type="PROSITE" id="PS51677"/>
    </source>
</evidence>
<gene>
    <name evidence="5" type="ORF">SAMN02746091_02440</name>
</gene>
<keyword evidence="6" id="KW-1185">Reference proteome</keyword>
<dbReference type="RefSeq" id="WP_073249999.1">
    <property type="nucleotide sequence ID" value="NZ_FQVG01000068.1"/>
</dbReference>
<evidence type="ECO:0000313" key="6">
    <source>
        <dbReference type="Proteomes" id="UP000184423"/>
    </source>
</evidence>
<comment type="subcellular location">
    <subcellularLocation>
        <location evidence="1">Secreted</location>
    </subcellularLocation>
</comment>
<reference evidence="6" key="1">
    <citation type="submission" date="2016-11" db="EMBL/GenBank/DDBJ databases">
        <authorList>
            <person name="Varghese N."/>
            <person name="Submissions S."/>
        </authorList>
    </citation>
    <scope>NUCLEOTIDE SEQUENCE [LARGE SCALE GENOMIC DNA]</scope>
    <source>
        <strain evidence="6">DSM 10124</strain>
    </source>
</reference>
<evidence type="ECO:0000256" key="1">
    <source>
        <dbReference type="ARBA" id="ARBA00004613"/>
    </source>
</evidence>
<dbReference type="GO" id="GO:0005975">
    <property type="term" value="P:carbohydrate metabolic process"/>
    <property type="evidence" value="ECO:0007669"/>
    <property type="project" value="InterPro"/>
</dbReference>
<keyword evidence="3" id="KW-1133">Transmembrane helix</keyword>
<dbReference type="GO" id="GO:0005576">
    <property type="term" value="C:extracellular region"/>
    <property type="evidence" value="ECO:0007669"/>
    <property type="project" value="UniProtKB-SubCell"/>
</dbReference>
<accession>A0A1M5BBW4</accession>
<keyword evidence="3" id="KW-0812">Transmembrane</keyword>
<dbReference type="InterPro" id="IPR011330">
    <property type="entry name" value="Glyco_hydro/deAcase_b/a-brl"/>
</dbReference>
<dbReference type="PROSITE" id="PS51677">
    <property type="entry name" value="NODB"/>
    <property type="match status" value="1"/>
</dbReference>
<evidence type="ECO:0000256" key="3">
    <source>
        <dbReference type="SAM" id="Phobius"/>
    </source>
</evidence>
<dbReference type="PANTHER" id="PTHR34216:SF3">
    <property type="entry name" value="POLY-BETA-1,6-N-ACETYL-D-GLUCOSAMINE N-DEACETYLASE"/>
    <property type="match status" value="1"/>
</dbReference>